<organism evidence="1">
    <name type="scientific">Cyanothece sp. (strain PCC 7425 / ATCC 29141)</name>
    <dbReference type="NCBI Taxonomy" id="395961"/>
    <lineage>
        <taxon>Bacteria</taxon>
        <taxon>Bacillati</taxon>
        <taxon>Cyanobacteriota</taxon>
        <taxon>Cyanophyceae</taxon>
        <taxon>Gomontiellales</taxon>
        <taxon>Cyanothecaceae</taxon>
        <taxon>Cyanothece</taxon>
    </lineage>
</organism>
<dbReference type="AlphaFoldDB" id="B8HX88"/>
<evidence type="ECO:0000313" key="1">
    <source>
        <dbReference type="EMBL" id="ACL44779.1"/>
    </source>
</evidence>
<dbReference type="KEGG" id="cyn:Cyan7425_2421"/>
<reference evidence="1" key="1">
    <citation type="submission" date="2009-01" db="EMBL/GenBank/DDBJ databases">
        <title>Complete sequence of chromosome Cyanothece sp. PCC 7425.</title>
        <authorList>
            <consortium name="US DOE Joint Genome Institute"/>
            <person name="Lucas S."/>
            <person name="Copeland A."/>
            <person name="Lapidus A."/>
            <person name="Glavina del Rio T."/>
            <person name="Dalin E."/>
            <person name="Tice H."/>
            <person name="Bruce D."/>
            <person name="Goodwin L."/>
            <person name="Pitluck S."/>
            <person name="Sims D."/>
            <person name="Meineke L."/>
            <person name="Brettin T."/>
            <person name="Detter J.C."/>
            <person name="Han C."/>
            <person name="Larimer F."/>
            <person name="Land M."/>
            <person name="Hauser L."/>
            <person name="Kyrpides N."/>
            <person name="Ovchinnikova G."/>
            <person name="Liberton M."/>
            <person name="Stoeckel J."/>
            <person name="Banerjee A."/>
            <person name="Singh A."/>
            <person name="Page L."/>
            <person name="Sato H."/>
            <person name="Zhao L."/>
            <person name="Sherman L."/>
            <person name="Pakrasi H."/>
            <person name="Richardson P."/>
        </authorList>
    </citation>
    <scope>NUCLEOTIDE SEQUENCE</scope>
    <source>
        <strain evidence="1">PCC 7425</strain>
    </source>
</reference>
<accession>B8HX88</accession>
<dbReference type="HOGENOM" id="CLU_3288323_0_0_3"/>
<protein>
    <submittedName>
        <fullName evidence="1">Uncharacterized protein</fullName>
    </submittedName>
</protein>
<proteinExistence type="predicted"/>
<name>B8HX88_CYAP4</name>
<dbReference type="EMBL" id="CP001344">
    <property type="protein sequence ID" value="ACL44779.1"/>
    <property type="molecule type" value="Genomic_DNA"/>
</dbReference>
<sequence>MNTNSENQTAPQKVLPDEDILELLSNLVCEEELSEIFAGF</sequence>
<gene>
    <name evidence="1" type="ordered locus">Cyan7425_2421</name>
</gene>